<keyword evidence="4 5" id="KW-0472">Membrane</keyword>
<evidence type="ECO:0000256" key="5">
    <source>
        <dbReference type="SAM" id="Phobius"/>
    </source>
</evidence>
<feature type="transmembrane region" description="Helical" evidence="5">
    <location>
        <begin position="100"/>
        <end position="125"/>
    </location>
</feature>
<dbReference type="KEGG" id="lgn:ABM34_09585"/>
<evidence type="ECO:0000256" key="2">
    <source>
        <dbReference type="ARBA" id="ARBA00022692"/>
    </source>
</evidence>
<gene>
    <name evidence="7" type="ORF">ABM34_09585</name>
</gene>
<dbReference type="Pfam" id="PF12698">
    <property type="entry name" value="ABC2_membrane_3"/>
    <property type="match status" value="1"/>
</dbReference>
<dbReference type="Proteomes" id="UP000036106">
    <property type="component" value="Chromosome"/>
</dbReference>
<dbReference type="InterPro" id="IPR013525">
    <property type="entry name" value="ABC2_TM"/>
</dbReference>
<feature type="transmembrane region" description="Helical" evidence="5">
    <location>
        <begin position="166"/>
        <end position="185"/>
    </location>
</feature>
<dbReference type="PANTHER" id="PTHR43027:SF1">
    <property type="entry name" value="DOXORUBICIN RESISTANCE ABC TRANSPORTER PERMEASE PROTEIN DRRC-RELATED"/>
    <property type="match status" value="1"/>
</dbReference>
<evidence type="ECO:0000256" key="4">
    <source>
        <dbReference type="ARBA" id="ARBA00023136"/>
    </source>
</evidence>
<dbReference type="EMBL" id="CP012034">
    <property type="protein sequence ID" value="AKP67755.1"/>
    <property type="molecule type" value="Genomic_DNA"/>
</dbReference>
<evidence type="ECO:0000256" key="3">
    <source>
        <dbReference type="ARBA" id="ARBA00022989"/>
    </source>
</evidence>
<keyword evidence="3 5" id="KW-1133">Transmembrane helix</keyword>
<evidence type="ECO:0000313" key="8">
    <source>
        <dbReference type="Proteomes" id="UP000036106"/>
    </source>
</evidence>
<dbReference type="PATRIC" id="fig|1007676.4.peg.1940"/>
<dbReference type="PANTHER" id="PTHR43027">
    <property type="entry name" value="DOXORUBICIN RESISTANCE ABC TRANSPORTER PERMEASE PROTEIN DRRC-RELATED"/>
    <property type="match status" value="1"/>
</dbReference>
<protein>
    <recommendedName>
        <fullName evidence="6">ABC-2 type transporter transmembrane domain-containing protein</fullName>
    </recommendedName>
</protein>
<feature type="transmembrane region" description="Helical" evidence="5">
    <location>
        <begin position="137"/>
        <end position="159"/>
    </location>
</feature>
<feature type="domain" description="ABC-2 type transporter transmembrane" evidence="6">
    <location>
        <begin position="51"/>
        <end position="240"/>
    </location>
</feature>
<keyword evidence="8" id="KW-1185">Reference proteome</keyword>
<proteinExistence type="predicted"/>
<feature type="transmembrane region" description="Helical" evidence="5">
    <location>
        <begin position="20"/>
        <end position="37"/>
    </location>
</feature>
<dbReference type="InterPro" id="IPR052902">
    <property type="entry name" value="ABC-2_transporter"/>
</dbReference>
<dbReference type="GO" id="GO:0016020">
    <property type="term" value="C:membrane"/>
    <property type="evidence" value="ECO:0007669"/>
    <property type="project" value="UniProtKB-SubCell"/>
</dbReference>
<dbReference type="RefSeq" id="WP_048705321.1">
    <property type="nucleotide sequence ID" value="NZ_CP012034.1"/>
</dbReference>
<dbReference type="STRING" id="1007676.ABM34_09585"/>
<keyword evidence="2 5" id="KW-0812">Transmembrane</keyword>
<dbReference type="AlphaFoldDB" id="A0A0H4R1Z3"/>
<evidence type="ECO:0000259" key="6">
    <source>
        <dbReference type="Pfam" id="PF12698"/>
    </source>
</evidence>
<dbReference type="GO" id="GO:0140359">
    <property type="term" value="F:ABC-type transporter activity"/>
    <property type="evidence" value="ECO:0007669"/>
    <property type="project" value="InterPro"/>
</dbReference>
<evidence type="ECO:0000313" key="7">
    <source>
        <dbReference type="EMBL" id="AKP67755.1"/>
    </source>
</evidence>
<sequence length="253" mass="28399">MKNFLYQTNINFKRIILRNMRFFFFDLLLPIIFYLLYTRVLSSGIPKSAMTTWNADYLVSMIVFSCLLGSIITVSNNLLEDHTSHFDLFVEISPLSKIKYYASLIVVFLTLNLISVITISLVGIFVNHVNLPLRKLLLVTINNLLGSLTLILVGILISFAKTPSTVNLLNSLAVFPVAMLSGLWWPLNMMPNWLQTVGKLLPPYAISNINNSIINSAKIDISNGANILSWFIVLLTVIAIALKLPNHKELASE</sequence>
<evidence type="ECO:0000256" key="1">
    <source>
        <dbReference type="ARBA" id="ARBA00004141"/>
    </source>
</evidence>
<feature type="transmembrane region" description="Helical" evidence="5">
    <location>
        <begin position="57"/>
        <end position="79"/>
    </location>
</feature>
<organism evidence="7 8">
    <name type="scientific">Companilactobacillus ginsenosidimutans</name>
    <dbReference type="NCBI Taxonomy" id="1007676"/>
    <lineage>
        <taxon>Bacteria</taxon>
        <taxon>Bacillati</taxon>
        <taxon>Bacillota</taxon>
        <taxon>Bacilli</taxon>
        <taxon>Lactobacillales</taxon>
        <taxon>Lactobacillaceae</taxon>
        <taxon>Companilactobacillus</taxon>
    </lineage>
</organism>
<comment type="subcellular location">
    <subcellularLocation>
        <location evidence="1">Membrane</location>
        <topology evidence="1">Multi-pass membrane protein</topology>
    </subcellularLocation>
</comment>
<feature type="transmembrane region" description="Helical" evidence="5">
    <location>
        <begin position="227"/>
        <end position="244"/>
    </location>
</feature>
<name>A0A0H4R1Z3_9LACO</name>
<accession>A0A0H4R1Z3</accession>
<dbReference type="OrthoDB" id="63188at2"/>
<reference evidence="8" key="1">
    <citation type="submission" date="2015-07" db="EMBL/GenBank/DDBJ databases">
        <title>Lactobacillus ginsenosidimutans/EMML 3141/ whole genome sequencing.</title>
        <authorList>
            <person name="Kim M.K."/>
            <person name="Im W.-T."/>
            <person name="Srinivasan S."/>
            <person name="Lee J.-J."/>
        </authorList>
    </citation>
    <scope>NUCLEOTIDE SEQUENCE [LARGE SCALE GENOMIC DNA]</scope>
    <source>
        <strain evidence="8">EMML 3041</strain>
    </source>
</reference>